<dbReference type="SUPFAM" id="SSF52540">
    <property type="entry name" value="P-loop containing nucleoside triphosphate hydrolases"/>
    <property type="match status" value="1"/>
</dbReference>
<evidence type="ECO:0000256" key="1">
    <source>
        <dbReference type="SAM" id="MobiDB-lite"/>
    </source>
</evidence>
<dbReference type="Gene3D" id="3.40.50.300">
    <property type="entry name" value="P-loop containing nucleotide triphosphate hydrolases"/>
    <property type="match status" value="1"/>
</dbReference>
<dbReference type="NCBIfam" id="NF041923">
    <property type="entry name" value="QatA"/>
    <property type="match status" value="1"/>
</dbReference>
<dbReference type="InterPro" id="IPR052754">
    <property type="entry name" value="NTPase_KAP_P-loop"/>
</dbReference>
<feature type="compositionally biased region" description="Basic and acidic residues" evidence="1">
    <location>
        <begin position="462"/>
        <end position="474"/>
    </location>
</feature>
<feature type="region of interest" description="Disordered" evidence="1">
    <location>
        <begin position="442"/>
        <end position="474"/>
    </location>
</feature>
<evidence type="ECO:0000313" key="4">
    <source>
        <dbReference type="Proteomes" id="UP000011682"/>
    </source>
</evidence>
<dbReference type="Proteomes" id="UP000011682">
    <property type="component" value="Unassembled WGS sequence"/>
</dbReference>
<evidence type="ECO:0000259" key="2">
    <source>
        <dbReference type="Pfam" id="PF07693"/>
    </source>
</evidence>
<sequence length="670" mass="73349">MLLTDNETKVDLLNNEAIAATIVTLLRDRPDRPVTIGVHGDWGAGKSSILEMIETGLEEQDGVLCLKFNGWRFQGFEDAKIALIEGIVTALIEKRPMLNKAVGAVKDVFKRIDWLKLAKKGGGLAWTAFTGIPTPEQIQAVVATVEGLLADPMKLATKENVESALGGVKSLLKPETETKNVPEEVHAFHEAFDKLLKAASVKQLVVLIDDLDRCLPDTAIETLEAIRLFVFTERTAFIVAADEAMIEYAVRKHFPDLPDTTGPRDYARNYLEKLIQVPFRIPALGETETRVYVTLLLIGAELGENDEGYEKLIIAAREKLKRPWESTGLDAATVNEVLGARAAQAHNALTLSDQIGPILATGAKGNPRLIKRFLNTLLLRQSTAEARGFGSEVKLPVLAKLMLAERFQSRLFDQIASAAAAHPKGRCEDLAAIETMVEDEQLRNATASAEKSTSKKQSGDGNSKKPSGDGKDGVKFEVMAKPTAESAVLSEWLASEPVRAWARVRPSLADVDLRPYLFVTKDRKDYFGAASALGHLAPLVEQLLGPKLMVQARESDLRQITLPEAARIFEALRSRIMGDDSFDQEPPGVAGLTVLVRTHPVLQSNLLDFLEALPRERCGVWPVKGWEGIIKDGDAIARLDKLLAEWSAMPKNSFLKSAAANALRARRGGR</sequence>
<dbReference type="InterPro" id="IPR027417">
    <property type="entry name" value="P-loop_NTPase"/>
</dbReference>
<accession>S9P5H8</accession>
<dbReference type="PANTHER" id="PTHR22674">
    <property type="entry name" value="NTPASE, KAP FAMILY P-LOOP DOMAIN-CONTAINING 1"/>
    <property type="match status" value="1"/>
</dbReference>
<dbReference type="EMBL" id="ANAH02000015">
    <property type="protein sequence ID" value="EPX59690.1"/>
    <property type="molecule type" value="Genomic_DNA"/>
</dbReference>
<keyword evidence="4" id="KW-1185">Reference proteome</keyword>
<dbReference type="InterPro" id="IPR011646">
    <property type="entry name" value="KAP_P-loop"/>
</dbReference>
<dbReference type="Pfam" id="PF07693">
    <property type="entry name" value="KAP_NTPase"/>
    <property type="match status" value="1"/>
</dbReference>
<dbReference type="PANTHER" id="PTHR22674:SF6">
    <property type="entry name" value="NTPASE KAP FAMILY P-LOOP DOMAIN-CONTAINING PROTEIN 1"/>
    <property type="match status" value="1"/>
</dbReference>
<organism evidence="3 4">
    <name type="scientific">Cystobacter fuscus (strain ATCC 25194 / DSM 2262 / NBRC 100088 / M29)</name>
    <dbReference type="NCBI Taxonomy" id="1242864"/>
    <lineage>
        <taxon>Bacteria</taxon>
        <taxon>Pseudomonadati</taxon>
        <taxon>Myxococcota</taxon>
        <taxon>Myxococcia</taxon>
        <taxon>Myxococcales</taxon>
        <taxon>Cystobacterineae</taxon>
        <taxon>Archangiaceae</taxon>
        <taxon>Cystobacter</taxon>
    </lineage>
</organism>
<dbReference type="eggNOG" id="COG4928">
    <property type="taxonomic scope" value="Bacteria"/>
</dbReference>
<dbReference type="InterPro" id="IPR049673">
    <property type="entry name" value="QatA"/>
</dbReference>
<feature type="domain" description="KAP NTPase" evidence="2">
    <location>
        <begin position="16"/>
        <end position="382"/>
    </location>
</feature>
<dbReference type="RefSeq" id="WP_002625626.1">
    <property type="nucleotide sequence ID" value="NZ_ANAH02000015.1"/>
</dbReference>
<dbReference type="AlphaFoldDB" id="S9P5H8"/>
<name>S9P5H8_CYSF2</name>
<proteinExistence type="predicted"/>
<feature type="compositionally biased region" description="Polar residues" evidence="1">
    <location>
        <begin position="443"/>
        <end position="461"/>
    </location>
</feature>
<comment type="caution">
    <text evidence="3">The sequence shown here is derived from an EMBL/GenBank/DDBJ whole genome shotgun (WGS) entry which is preliminary data.</text>
</comment>
<protein>
    <submittedName>
        <fullName evidence="3">Phage T7 exclusion protein</fullName>
    </submittedName>
</protein>
<dbReference type="OrthoDB" id="9806479at2"/>
<reference evidence="3" key="1">
    <citation type="submission" date="2013-05" db="EMBL/GenBank/DDBJ databases">
        <title>Genome assembly of Cystobacter fuscus DSM 2262.</title>
        <authorList>
            <person name="Sharma G."/>
            <person name="Khatri I."/>
            <person name="Kaur C."/>
            <person name="Mayilraj S."/>
            <person name="Subramanian S."/>
        </authorList>
    </citation>
    <scope>NUCLEOTIDE SEQUENCE [LARGE SCALE GENOMIC DNA]</scope>
    <source>
        <strain evidence="3">DSM 2262</strain>
    </source>
</reference>
<gene>
    <name evidence="3" type="ORF">D187_002434</name>
</gene>
<evidence type="ECO:0000313" key="3">
    <source>
        <dbReference type="EMBL" id="EPX59690.1"/>
    </source>
</evidence>